<keyword evidence="1" id="KW-0175">Coiled coil</keyword>
<dbReference type="AlphaFoldDB" id="A0AA36I8M8"/>
<keyword evidence="4" id="KW-1185">Reference proteome</keyword>
<name>A0AA36I8M8_9DINO</name>
<feature type="coiled-coil region" evidence="1">
    <location>
        <begin position="94"/>
        <end position="130"/>
    </location>
</feature>
<evidence type="ECO:0000256" key="2">
    <source>
        <dbReference type="SAM" id="MobiDB-lite"/>
    </source>
</evidence>
<organism evidence="3 4">
    <name type="scientific">Effrenium voratum</name>
    <dbReference type="NCBI Taxonomy" id="2562239"/>
    <lineage>
        <taxon>Eukaryota</taxon>
        <taxon>Sar</taxon>
        <taxon>Alveolata</taxon>
        <taxon>Dinophyceae</taxon>
        <taxon>Suessiales</taxon>
        <taxon>Symbiodiniaceae</taxon>
        <taxon>Effrenium</taxon>
    </lineage>
</organism>
<evidence type="ECO:0000313" key="4">
    <source>
        <dbReference type="Proteomes" id="UP001178507"/>
    </source>
</evidence>
<accession>A0AA36I8M8</accession>
<gene>
    <name evidence="3" type="ORF">EVOR1521_LOCUS10339</name>
</gene>
<proteinExistence type="predicted"/>
<comment type="caution">
    <text evidence="3">The sequence shown here is derived from an EMBL/GenBank/DDBJ whole genome shotgun (WGS) entry which is preliminary data.</text>
</comment>
<protein>
    <submittedName>
        <fullName evidence="3">Uncharacterized protein</fullName>
    </submittedName>
</protein>
<feature type="compositionally biased region" description="Low complexity" evidence="2">
    <location>
        <begin position="333"/>
        <end position="352"/>
    </location>
</feature>
<feature type="region of interest" description="Disordered" evidence="2">
    <location>
        <begin position="279"/>
        <end position="386"/>
    </location>
</feature>
<evidence type="ECO:0000313" key="3">
    <source>
        <dbReference type="EMBL" id="CAJ1383136.1"/>
    </source>
</evidence>
<evidence type="ECO:0000256" key="1">
    <source>
        <dbReference type="SAM" id="Coils"/>
    </source>
</evidence>
<dbReference type="Proteomes" id="UP001178507">
    <property type="component" value="Unassembled WGS sequence"/>
</dbReference>
<dbReference type="EMBL" id="CAUJNA010000990">
    <property type="protein sequence ID" value="CAJ1383136.1"/>
    <property type="molecule type" value="Genomic_DNA"/>
</dbReference>
<feature type="compositionally biased region" description="Polar residues" evidence="2">
    <location>
        <begin position="297"/>
        <end position="307"/>
    </location>
</feature>
<reference evidence="3" key="1">
    <citation type="submission" date="2023-08" db="EMBL/GenBank/DDBJ databases">
        <authorList>
            <person name="Chen Y."/>
            <person name="Shah S."/>
            <person name="Dougan E. K."/>
            <person name="Thang M."/>
            <person name="Chan C."/>
        </authorList>
    </citation>
    <scope>NUCLEOTIDE SEQUENCE</scope>
</reference>
<feature type="compositionally biased region" description="Polar residues" evidence="2">
    <location>
        <begin position="367"/>
        <end position="386"/>
    </location>
</feature>
<sequence>MTGSEYSSSTAASSDCRYERALRLAEARLAKAARSPAAKLEAHLHCEALQAKHEAKERARQEWLESFSMEKSAEFQDKLDAHRGRLEQANSFNRQKQEELLATAQAKALAQEAKAQAIAQQRAKEEAFNRELGAERDTRILTTITKATVLEQERAETKRRQQEDLSRRRLMVELSNARERAASSDRRRAREDKIGACVRASSQQAEVRRREKEVRFQQKRDQAEAECRRRQELMEQVKQLQQESYFKANQIKEMAWKAQVHNNHDFLRQELEALVPRLSSAPTTPRSPATLLPTPSAKGSSPRNSTPRLERFIPATYVATSPRYGATSPRAKTSTLASHSPASAASLASSSSGCLVSPRPKPRFGASAQSLGSTRASLQASNSELA</sequence>